<keyword evidence="5 6" id="KW-0472">Membrane</keyword>
<accession>A0A916V0Y2</accession>
<dbReference type="EMBL" id="BMED01000009">
    <property type="protein sequence ID" value="GGD00945.1"/>
    <property type="molecule type" value="Genomic_DNA"/>
</dbReference>
<feature type="transmembrane region" description="Helical" evidence="6">
    <location>
        <begin position="12"/>
        <end position="33"/>
    </location>
</feature>
<evidence type="ECO:0000256" key="1">
    <source>
        <dbReference type="ARBA" id="ARBA00004651"/>
    </source>
</evidence>
<dbReference type="Pfam" id="PF01810">
    <property type="entry name" value="LysE"/>
    <property type="match status" value="1"/>
</dbReference>
<proteinExistence type="predicted"/>
<evidence type="ECO:0000313" key="8">
    <source>
        <dbReference type="Proteomes" id="UP000637423"/>
    </source>
</evidence>
<dbReference type="InterPro" id="IPR001123">
    <property type="entry name" value="LeuE-type"/>
</dbReference>
<protein>
    <submittedName>
        <fullName evidence="7">Leucine efflux protein</fullName>
    </submittedName>
</protein>
<keyword evidence="4 6" id="KW-1133">Transmembrane helix</keyword>
<comment type="subcellular location">
    <subcellularLocation>
        <location evidence="1">Cell membrane</location>
        <topology evidence="1">Multi-pass membrane protein</topology>
    </subcellularLocation>
</comment>
<feature type="transmembrane region" description="Helical" evidence="6">
    <location>
        <begin position="115"/>
        <end position="137"/>
    </location>
</feature>
<comment type="caution">
    <text evidence="7">The sequence shown here is derived from an EMBL/GenBank/DDBJ whole genome shotgun (WGS) entry which is preliminary data.</text>
</comment>
<evidence type="ECO:0000256" key="4">
    <source>
        <dbReference type="ARBA" id="ARBA00022989"/>
    </source>
</evidence>
<feature type="transmembrane region" description="Helical" evidence="6">
    <location>
        <begin position="149"/>
        <end position="174"/>
    </location>
</feature>
<gene>
    <name evidence="7" type="ORF">GCM10011396_55670</name>
</gene>
<dbReference type="Proteomes" id="UP000637423">
    <property type="component" value="Unassembled WGS sequence"/>
</dbReference>
<dbReference type="PANTHER" id="PTHR30086:SF20">
    <property type="entry name" value="ARGININE EXPORTER PROTEIN ARGO-RELATED"/>
    <property type="match status" value="1"/>
</dbReference>
<dbReference type="GO" id="GO:0015171">
    <property type="term" value="F:amino acid transmembrane transporter activity"/>
    <property type="evidence" value="ECO:0007669"/>
    <property type="project" value="TreeGrafter"/>
</dbReference>
<dbReference type="PANTHER" id="PTHR30086">
    <property type="entry name" value="ARGININE EXPORTER PROTEIN ARGO"/>
    <property type="match status" value="1"/>
</dbReference>
<evidence type="ECO:0000256" key="3">
    <source>
        <dbReference type="ARBA" id="ARBA00022692"/>
    </source>
</evidence>
<dbReference type="AlphaFoldDB" id="A0A916V0Y2"/>
<keyword evidence="8" id="KW-1185">Reference proteome</keyword>
<keyword evidence="2" id="KW-1003">Cell membrane</keyword>
<reference evidence="7" key="2">
    <citation type="submission" date="2020-09" db="EMBL/GenBank/DDBJ databases">
        <authorList>
            <person name="Sun Q."/>
            <person name="Zhou Y."/>
        </authorList>
    </citation>
    <scope>NUCLEOTIDE SEQUENCE</scope>
    <source>
        <strain evidence="7">CGMCC 1.10998</strain>
    </source>
</reference>
<evidence type="ECO:0000313" key="7">
    <source>
        <dbReference type="EMBL" id="GGD00945.1"/>
    </source>
</evidence>
<feature type="transmembrane region" description="Helical" evidence="6">
    <location>
        <begin position="45"/>
        <end position="69"/>
    </location>
</feature>
<dbReference type="RefSeq" id="WP_188569439.1">
    <property type="nucleotide sequence ID" value="NZ_BMED01000009.1"/>
</dbReference>
<dbReference type="PIRSF" id="PIRSF006324">
    <property type="entry name" value="LeuE"/>
    <property type="match status" value="1"/>
</dbReference>
<feature type="transmembrane region" description="Helical" evidence="6">
    <location>
        <begin position="75"/>
        <end position="94"/>
    </location>
</feature>
<keyword evidence="3 6" id="KW-0812">Transmembrane</keyword>
<name>A0A916V0Y2_9BURK</name>
<reference evidence="7" key="1">
    <citation type="journal article" date="2014" name="Int. J. Syst. Evol. Microbiol.">
        <title>Complete genome sequence of Corynebacterium casei LMG S-19264T (=DSM 44701T), isolated from a smear-ripened cheese.</title>
        <authorList>
            <consortium name="US DOE Joint Genome Institute (JGI-PGF)"/>
            <person name="Walter F."/>
            <person name="Albersmeier A."/>
            <person name="Kalinowski J."/>
            <person name="Ruckert C."/>
        </authorList>
    </citation>
    <scope>NUCLEOTIDE SEQUENCE</scope>
    <source>
        <strain evidence="7">CGMCC 1.10998</strain>
    </source>
</reference>
<organism evidence="7 8">
    <name type="scientific">Undibacterium terreum</name>
    <dbReference type="NCBI Taxonomy" id="1224302"/>
    <lineage>
        <taxon>Bacteria</taxon>
        <taxon>Pseudomonadati</taxon>
        <taxon>Pseudomonadota</taxon>
        <taxon>Betaproteobacteria</taxon>
        <taxon>Burkholderiales</taxon>
        <taxon>Oxalobacteraceae</taxon>
        <taxon>Undibacterium</taxon>
    </lineage>
</organism>
<dbReference type="GO" id="GO:0005886">
    <property type="term" value="C:plasma membrane"/>
    <property type="evidence" value="ECO:0007669"/>
    <property type="project" value="UniProtKB-SubCell"/>
</dbReference>
<evidence type="ECO:0000256" key="5">
    <source>
        <dbReference type="ARBA" id="ARBA00023136"/>
    </source>
</evidence>
<evidence type="ECO:0000256" key="2">
    <source>
        <dbReference type="ARBA" id="ARBA00022475"/>
    </source>
</evidence>
<sequence>MFGIINYGTFVATVLLFLAIPGPGLLGIIAAAGKDGRRAGFASTLGVVAGDWIHMLLAGIGVAALLQANPLVFKAIQYLGAAYLVYLGIGLLRTKIQDQPSTDEQPVGGRHFRRLFVITLMNPKAIVFYMAFFPLFINPEQHHGAWTLMAMGLTVSSLTILFCFSVVLLVNLITARLKNNARISRLAHRIAGVALIGFGIKLSAT</sequence>
<evidence type="ECO:0000256" key="6">
    <source>
        <dbReference type="SAM" id="Phobius"/>
    </source>
</evidence>